<dbReference type="PANTHER" id="PTHR21562:SF67">
    <property type="entry name" value="PECTIN ACETYLESTERASE"/>
    <property type="match status" value="1"/>
</dbReference>
<dbReference type="OrthoDB" id="2015280at2759"/>
<evidence type="ECO:0000256" key="1">
    <source>
        <dbReference type="ARBA" id="ARBA00010213"/>
    </source>
</evidence>
<dbReference type="InterPro" id="IPR029058">
    <property type="entry name" value="AB_hydrolase_fold"/>
</dbReference>
<gene>
    <name evidence="4 5" type="primary">LOC106050933</name>
</gene>
<keyword evidence="2" id="KW-0472">Membrane</keyword>
<dbReference type="KEGG" id="bgt:106050933"/>
<evidence type="ECO:0000313" key="4">
    <source>
        <dbReference type="RefSeq" id="XP_013061467.2"/>
    </source>
</evidence>
<reference evidence="4 5" key="1">
    <citation type="submission" date="2025-04" db="UniProtKB">
        <authorList>
            <consortium name="RefSeq"/>
        </authorList>
    </citation>
    <scope>IDENTIFICATION</scope>
</reference>
<proteinExistence type="inferred from homology"/>
<dbReference type="GO" id="GO:0016787">
    <property type="term" value="F:hydrolase activity"/>
    <property type="evidence" value="ECO:0007669"/>
    <property type="project" value="InterPro"/>
</dbReference>
<dbReference type="Pfam" id="PF03283">
    <property type="entry name" value="PAE"/>
    <property type="match status" value="1"/>
</dbReference>
<keyword evidence="2" id="KW-0812">Transmembrane</keyword>
<organism evidence="3 5">
    <name type="scientific">Biomphalaria glabrata</name>
    <name type="common">Bloodfluke planorb</name>
    <name type="synonym">Freshwater snail</name>
    <dbReference type="NCBI Taxonomy" id="6526"/>
    <lineage>
        <taxon>Eukaryota</taxon>
        <taxon>Metazoa</taxon>
        <taxon>Spiralia</taxon>
        <taxon>Lophotrochozoa</taxon>
        <taxon>Mollusca</taxon>
        <taxon>Gastropoda</taxon>
        <taxon>Heterobranchia</taxon>
        <taxon>Euthyneura</taxon>
        <taxon>Panpulmonata</taxon>
        <taxon>Hygrophila</taxon>
        <taxon>Lymnaeoidea</taxon>
        <taxon>Planorbidae</taxon>
        <taxon>Biomphalaria</taxon>
    </lineage>
</organism>
<feature type="transmembrane region" description="Helical" evidence="2">
    <location>
        <begin position="43"/>
        <end position="63"/>
    </location>
</feature>
<evidence type="ECO:0000313" key="5">
    <source>
        <dbReference type="RefSeq" id="XP_055888131.1"/>
    </source>
</evidence>
<protein>
    <submittedName>
        <fullName evidence="4 5">Uncharacterized protein LOC106050933</fullName>
    </submittedName>
</protein>
<keyword evidence="3" id="KW-1185">Reference proteome</keyword>
<evidence type="ECO:0000256" key="2">
    <source>
        <dbReference type="SAM" id="Phobius"/>
    </source>
</evidence>
<evidence type="ECO:0000313" key="3">
    <source>
        <dbReference type="Proteomes" id="UP001165740"/>
    </source>
</evidence>
<dbReference type="Gene3D" id="3.40.50.1820">
    <property type="entry name" value="alpha/beta hydrolase"/>
    <property type="match status" value="1"/>
</dbReference>
<accession>A0A9W3ALL4</accession>
<dbReference type="Proteomes" id="UP001165740">
    <property type="component" value="Chromosome 6"/>
</dbReference>
<dbReference type="GeneID" id="106050933"/>
<sequence>MLEQNEKSLKDQAQGESQKAMLFVPYRYNRPQMLPPLICSRRLYVHLILLLVIVFMLVIIRLMSTVKVNFVHFHLESDSDAELVTLPSQFAHSRGALCLDGSPPAYYFRPSLLSVKFWIIYLPGGAWCNSEYDCFQRSLTELGSSHVAKISIPMVGILSNDCEINPDFCLWNVLVLHYCDGSSFLGNDSTVRSYESQSLYLRGAVVFEALIDYLKESTDLAEAEQVVLAGSSAGGIAALIHADRLRTMLPHSVKTVHALVDAAMFLDLPDVRGNFELANLFKSVYSFHSIENSKSIQECTETQPNITERWRCLLPEVYYKFVFTPIYFVNSVYDTWQRTYLLKISCFASACPSVHRDVVYNARDSILTFAHNITRYKKNGVYLTWCPVHTILNQLRFSSAELGDSTVQQSLSSWLQHDLSQITGDKNFLSLEAALEVCKSSIKL</sequence>
<dbReference type="RefSeq" id="XP_013061467.2">
    <property type="nucleotide sequence ID" value="XM_013206013.2"/>
</dbReference>
<comment type="similarity">
    <text evidence="1">Belongs to the pectinacetylesterase family. Notum subfamily.</text>
</comment>
<dbReference type="RefSeq" id="XP_055888131.1">
    <property type="nucleotide sequence ID" value="XM_056032156.1"/>
</dbReference>
<dbReference type="InterPro" id="IPR004963">
    <property type="entry name" value="PAE/NOTUM"/>
</dbReference>
<name>A0A9W3ALL4_BIOGL</name>
<dbReference type="AlphaFoldDB" id="A0A9W3ALL4"/>
<keyword evidence="2" id="KW-1133">Transmembrane helix</keyword>
<dbReference type="OMA" id="HCQTEME"/>
<dbReference type="SUPFAM" id="SSF53474">
    <property type="entry name" value="alpha/beta-Hydrolases"/>
    <property type="match status" value="1"/>
</dbReference>
<dbReference type="PANTHER" id="PTHR21562">
    <property type="entry name" value="NOTUM-RELATED"/>
    <property type="match status" value="1"/>
</dbReference>